<reference evidence="3" key="2">
    <citation type="journal article" date="2017" name="Nat. Plants">
        <title>The Aegilops tauschii genome reveals multiple impacts of transposons.</title>
        <authorList>
            <person name="Zhao G."/>
            <person name="Zou C."/>
            <person name="Li K."/>
            <person name="Wang K."/>
            <person name="Li T."/>
            <person name="Gao L."/>
            <person name="Zhang X."/>
            <person name="Wang H."/>
            <person name="Yang Z."/>
            <person name="Liu X."/>
            <person name="Jiang W."/>
            <person name="Mao L."/>
            <person name="Kong X."/>
            <person name="Jiao Y."/>
            <person name="Jia J."/>
        </authorList>
    </citation>
    <scope>NUCLEOTIDE SEQUENCE [LARGE SCALE GENOMIC DNA]</scope>
    <source>
        <strain evidence="3">cv. AL8/78</strain>
    </source>
</reference>
<name>A0A453RNL4_AEGTS</name>
<organism evidence="2 3">
    <name type="scientific">Aegilops tauschii subsp. strangulata</name>
    <name type="common">Goatgrass</name>
    <dbReference type="NCBI Taxonomy" id="200361"/>
    <lineage>
        <taxon>Eukaryota</taxon>
        <taxon>Viridiplantae</taxon>
        <taxon>Streptophyta</taxon>
        <taxon>Embryophyta</taxon>
        <taxon>Tracheophyta</taxon>
        <taxon>Spermatophyta</taxon>
        <taxon>Magnoliopsida</taxon>
        <taxon>Liliopsida</taxon>
        <taxon>Poales</taxon>
        <taxon>Poaceae</taxon>
        <taxon>BOP clade</taxon>
        <taxon>Pooideae</taxon>
        <taxon>Triticodae</taxon>
        <taxon>Triticeae</taxon>
        <taxon>Triticinae</taxon>
        <taxon>Aegilops</taxon>
    </lineage>
</organism>
<reference evidence="2" key="5">
    <citation type="journal article" date="2021" name="G3 (Bethesda)">
        <title>Aegilops tauschii genome assembly Aet v5.0 features greater sequence contiguity and improved annotation.</title>
        <authorList>
            <person name="Wang L."/>
            <person name="Zhu T."/>
            <person name="Rodriguez J.C."/>
            <person name="Deal K.R."/>
            <person name="Dubcovsky J."/>
            <person name="McGuire P.E."/>
            <person name="Lux T."/>
            <person name="Spannagl M."/>
            <person name="Mayer K.F.X."/>
            <person name="Baldrich P."/>
            <person name="Meyers B.C."/>
            <person name="Huo N."/>
            <person name="Gu Y.Q."/>
            <person name="Zhou H."/>
            <person name="Devos K.M."/>
            <person name="Bennetzen J.L."/>
            <person name="Unver T."/>
            <person name="Budak H."/>
            <person name="Gulick P.J."/>
            <person name="Galiba G."/>
            <person name="Kalapos B."/>
            <person name="Nelson D.R."/>
            <person name="Li P."/>
            <person name="You F.M."/>
            <person name="Luo M.C."/>
            <person name="Dvorak J."/>
        </authorList>
    </citation>
    <scope>NUCLEOTIDE SEQUENCE [LARGE SCALE GENOMIC DNA]</scope>
    <source>
        <strain evidence="2">cv. AL8/78</strain>
    </source>
</reference>
<reference evidence="2" key="3">
    <citation type="journal article" date="2017" name="Nature">
        <title>Genome sequence of the progenitor of the wheat D genome Aegilops tauschii.</title>
        <authorList>
            <person name="Luo M.C."/>
            <person name="Gu Y.Q."/>
            <person name="Puiu D."/>
            <person name="Wang H."/>
            <person name="Twardziok S.O."/>
            <person name="Deal K.R."/>
            <person name="Huo N."/>
            <person name="Zhu T."/>
            <person name="Wang L."/>
            <person name="Wang Y."/>
            <person name="McGuire P.E."/>
            <person name="Liu S."/>
            <person name="Long H."/>
            <person name="Ramasamy R.K."/>
            <person name="Rodriguez J.C."/>
            <person name="Van S.L."/>
            <person name="Yuan L."/>
            <person name="Wang Z."/>
            <person name="Xia Z."/>
            <person name="Xiao L."/>
            <person name="Anderson O.D."/>
            <person name="Ouyang S."/>
            <person name="Liang Y."/>
            <person name="Zimin A.V."/>
            <person name="Pertea G."/>
            <person name="Qi P."/>
            <person name="Bennetzen J.L."/>
            <person name="Dai X."/>
            <person name="Dawson M.W."/>
            <person name="Muller H.G."/>
            <person name="Kugler K."/>
            <person name="Rivarola-Duarte L."/>
            <person name="Spannagl M."/>
            <person name="Mayer K.F.X."/>
            <person name="Lu F.H."/>
            <person name="Bevan M.W."/>
            <person name="Leroy P."/>
            <person name="Li P."/>
            <person name="You F.M."/>
            <person name="Sun Q."/>
            <person name="Liu Z."/>
            <person name="Lyons E."/>
            <person name="Wicker T."/>
            <person name="Salzberg S.L."/>
            <person name="Devos K.M."/>
            <person name="Dvorak J."/>
        </authorList>
    </citation>
    <scope>NUCLEOTIDE SEQUENCE [LARGE SCALE GENOMIC DNA]</scope>
    <source>
        <strain evidence="2">cv. AL8/78</strain>
    </source>
</reference>
<dbReference type="AlphaFoldDB" id="A0A453RNL4"/>
<dbReference type="Proteomes" id="UP000015105">
    <property type="component" value="Chromosome 7D"/>
</dbReference>
<evidence type="ECO:0000256" key="1">
    <source>
        <dbReference type="SAM" id="Phobius"/>
    </source>
</evidence>
<accession>A0A453RNL4</accession>
<proteinExistence type="predicted"/>
<feature type="transmembrane region" description="Helical" evidence="1">
    <location>
        <begin position="50"/>
        <end position="71"/>
    </location>
</feature>
<keyword evidence="1" id="KW-0812">Transmembrane</keyword>
<keyword evidence="3" id="KW-1185">Reference proteome</keyword>
<dbReference type="EnsemblPlants" id="AET7Gv20645500.8">
    <property type="protein sequence ID" value="AET7Gv20645500.8"/>
    <property type="gene ID" value="AET7Gv20645500"/>
</dbReference>
<reference evidence="3" key="1">
    <citation type="journal article" date="2014" name="Science">
        <title>Ancient hybridizations among the ancestral genomes of bread wheat.</title>
        <authorList>
            <consortium name="International Wheat Genome Sequencing Consortium,"/>
            <person name="Marcussen T."/>
            <person name="Sandve S.R."/>
            <person name="Heier L."/>
            <person name="Spannagl M."/>
            <person name="Pfeifer M."/>
            <person name="Jakobsen K.S."/>
            <person name="Wulff B.B."/>
            <person name="Steuernagel B."/>
            <person name="Mayer K.F."/>
            <person name="Olsen O.A."/>
        </authorList>
    </citation>
    <scope>NUCLEOTIDE SEQUENCE [LARGE SCALE GENOMIC DNA]</scope>
    <source>
        <strain evidence="3">cv. AL8/78</strain>
    </source>
</reference>
<reference evidence="2" key="4">
    <citation type="submission" date="2019-03" db="UniProtKB">
        <authorList>
            <consortium name="EnsemblPlants"/>
        </authorList>
    </citation>
    <scope>IDENTIFICATION</scope>
</reference>
<protein>
    <submittedName>
        <fullName evidence="2">Uncharacterized protein</fullName>
    </submittedName>
</protein>
<evidence type="ECO:0000313" key="2">
    <source>
        <dbReference type="EnsemblPlants" id="AET7Gv20645500.8"/>
    </source>
</evidence>
<sequence>MSTTLLIGTSVFTSGSIVQDFSTHILVSVDHSRAYMKLKRLLSAILMTSGIKRCMVSQFLPCLFLLNFFLFTYL</sequence>
<keyword evidence="1" id="KW-0472">Membrane</keyword>
<keyword evidence="1" id="KW-1133">Transmembrane helix</keyword>
<dbReference type="Gramene" id="AET7Gv20645500.8">
    <property type="protein sequence ID" value="AET7Gv20645500.8"/>
    <property type="gene ID" value="AET7Gv20645500"/>
</dbReference>
<evidence type="ECO:0000313" key="3">
    <source>
        <dbReference type="Proteomes" id="UP000015105"/>
    </source>
</evidence>